<dbReference type="HOGENOM" id="CLU_018489_2_0_11"/>
<gene>
    <name evidence="3" type="ORF">SaccyDRAFT_1767</name>
</gene>
<dbReference type="InterPro" id="IPR002035">
    <property type="entry name" value="VWF_A"/>
</dbReference>
<name>H5XI35_9PSEU</name>
<dbReference type="Gene3D" id="3.40.50.410">
    <property type="entry name" value="von Willebrand factor, type A domain"/>
    <property type="match status" value="1"/>
</dbReference>
<keyword evidence="1" id="KW-0812">Transmembrane</keyword>
<sequence>MTVGRTVPLVVGSLVGIIGVIGAVLVPSASVDYSDCVSLRVNSSTEKGDLVTVLADEYNSEKHVVEGRCAEVRVNKLTSGEAAQHLAEGWDASQAKMPRPDVWLPSTSLWAGLAELRSDRTLFTGENDSITTSPLVIGMPRKMAVALGWPDKHLGWSDLRNLARNPDWTAHGHPEWGLFAMGKDKPPLSSSGLAATIAAYHAAAGNPAQLTEGHLTDSETLEFVRDVESSVVHYSEDSVTFLGNLYVEDQKGTGKPYISAMIMQEQMVYAYNQGAPTGNPSHMGRQRRPNDPLVAIQPADSTVVLDHPFLVLDHVSDEQHAVAEHFRDFLLEREQQDRFIEHGFRDSEGRTSGDVADSVGTTPQLTTDAVGLPGPEVVDLMLDVWQDRIRIRGNVLLLLDVSGSMNEPIDPGAPGSTTKLDLLKPVVKQALDLLDEEINVALWTLTTAPEHVVREQLRPIGEARQELLALVDDLEADGETNLYDATHAAYQAMGGKIDPNHFNAIVLLTDGRDTARGGVSRQELLDAVTTEDVKTSVRIFTIAYGGDADRATLDAIATATKARAYDPSNLSDISQVFRSVFSHF</sequence>
<dbReference type="Pfam" id="PF00092">
    <property type="entry name" value="VWA"/>
    <property type="match status" value="1"/>
</dbReference>
<dbReference type="AlphaFoldDB" id="H5XI35"/>
<dbReference type="eggNOG" id="COG2304">
    <property type="taxonomic scope" value="Bacteria"/>
</dbReference>
<evidence type="ECO:0000313" key="3">
    <source>
        <dbReference type="EMBL" id="EHR60665.1"/>
    </source>
</evidence>
<dbReference type="STRING" id="882082.SaccyDRAFT_1767"/>
<evidence type="ECO:0000256" key="1">
    <source>
        <dbReference type="SAM" id="Phobius"/>
    </source>
</evidence>
<organism evidence="3 4">
    <name type="scientific">Saccharomonospora cyanea NA-134</name>
    <dbReference type="NCBI Taxonomy" id="882082"/>
    <lineage>
        <taxon>Bacteria</taxon>
        <taxon>Bacillati</taxon>
        <taxon>Actinomycetota</taxon>
        <taxon>Actinomycetes</taxon>
        <taxon>Pseudonocardiales</taxon>
        <taxon>Pseudonocardiaceae</taxon>
        <taxon>Saccharomonospora</taxon>
    </lineage>
</organism>
<accession>H5XI35</accession>
<dbReference type="GO" id="GO:0005245">
    <property type="term" value="F:voltage-gated calcium channel activity"/>
    <property type="evidence" value="ECO:0007669"/>
    <property type="project" value="TreeGrafter"/>
</dbReference>
<keyword evidence="1" id="KW-0472">Membrane</keyword>
<protein>
    <submittedName>
        <fullName evidence="3">von Willebrand factor type A-like protein</fullName>
    </submittedName>
</protein>
<reference evidence="3 4" key="1">
    <citation type="submission" date="2011-11" db="EMBL/GenBank/DDBJ databases">
        <title>The Noncontiguous Finished sequence of Saccharomonospora cyanea NA-134.</title>
        <authorList>
            <consortium name="US DOE Joint Genome Institute"/>
            <person name="Lucas S."/>
            <person name="Han J."/>
            <person name="Lapidus A."/>
            <person name="Cheng J.-F."/>
            <person name="Goodwin L."/>
            <person name="Pitluck S."/>
            <person name="Peters L."/>
            <person name="Ovchinnikova G."/>
            <person name="Lu M."/>
            <person name="Detter J.C."/>
            <person name="Han C."/>
            <person name="Tapia R."/>
            <person name="Land M."/>
            <person name="Hauser L."/>
            <person name="Kyrpides N."/>
            <person name="Ivanova N."/>
            <person name="Pagani I."/>
            <person name="Brambilla E.-M."/>
            <person name="Klenk H.-P."/>
            <person name="Woyke T."/>
        </authorList>
    </citation>
    <scope>NUCLEOTIDE SEQUENCE [LARGE SCALE GENOMIC DNA]</scope>
    <source>
        <strain evidence="3 4">NA-134</strain>
    </source>
</reference>
<dbReference type="GO" id="GO:0005891">
    <property type="term" value="C:voltage-gated calcium channel complex"/>
    <property type="evidence" value="ECO:0007669"/>
    <property type="project" value="TreeGrafter"/>
</dbReference>
<dbReference type="PANTHER" id="PTHR10166">
    <property type="entry name" value="VOLTAGE-DEPENDENT CALCIUM CHANNEL SUBUNIT ALPHA-2/DELTA-RELATED"/>
    <property type="match status" value="1"/>
</dbReference>
<dbReference type="PANTHER" id="PTHR10166:SF37">
    <property type="entry name" value="STOLID, ISOFORM H"/>
    <property type="match status" value="1"/>
</dbReference>
<dbReference type="SMART" id="SM00327">
    <property type="entry name" value="VWA"/>
    <property type="match status" value="1"/>
</dbReference>
<proteinExistence type="predicted"/>
<dbReference type="InterPro" id="IPR036465">
    <property type="entry name" value="vWFA_dom_sf"/>
</dbReference>
<dbReference type="Pfam" id="PF13531">
    <property type="entry name" value="SBP_bac_11"/>
    <property type="match status" value="1"/>
</dbReference>
<feature type="transmembrane region" description="Helical" evidence="1">
    <location>
        <begin position="7"/>
        <end position="26"/>
    </location>
</feature>
<keyword evidence="4" id="KW-1185">Reference proteome</keyword>
<evidence type="ECO:0000313" key="4">
    <source>
        <dbReference type="Proteomes" id="UP000002791"/>
    </source>
</evidence>
<dbReference type="SUPFAM" id="SSF53300">
    <property type="entry name" value="vWA-like"/>
    <property type="match status" value="1"/>
</dbReference>
<dbReference type="InterPro" id="IPR051173">
    <property type="entry name" value="Ca_channel_alpha-2/delta"/>
</dbReference>
<dbReference type="SUPFAM" id="SSF53850">
    <property type="entry name" value="Periplasmic binding protein-like II"/>
    <property type="match status" value="1"/>
</dbReference>
<dbReference type="PROSITE" id="PS50234">
    <property type="entry name" value="VWFA"/>
    <property type="match status" value="1"/>
</dbReference>
<keyword evidence="1" id="KW-1133">Transmembrane helix</keyword>
<dbReference type="RefSeq" id="WP_005455444.1">
    <property type="nucleotide sequence ID" value="NZ_CM001440.1"/>
</dbReference>
<dbReference type="EMBL" id="CM001440">
    <property type="protein sequence ID" value="EHR60665.1"/>
    <property type="molecule type" value="Genomic_DNA"/>
</dbReference>
<dbReference type="Proteomes" id="UP000002791">
    <property type="component" value="Chromosome"/>
</dbReference>
<feature type="domain" description="VWFA" evidence="2">
    <location>
        <begin position="394"/>
        <end position="580"/>
    </location>
</feature>
<evidence type="ECO:0000259" key="2">
    <source>
        <dbReference type="PROSITE" id="PS50234"/>
    </source>
</evidence>